<dbReference type="InterPro" id="IPR000933">
    <property type="entry name" value="Glyco_hydro_29"/>
</dbReference>
<dbReference type="SMART" id="SM00812">
    <property type="entry name" value="Alpha_L_fucos"/>
    <property type="match status" value="1"/>
</dbReference>
<evidence type="ECO:0000313" key="8">
    <source>
        <dbReference type="EMBL" id="CAB4769295.1"/>
    </source>
</evidence>
<keyword evidence="5" id="KW-0378">Hydrolase</keyword>
<keyword evidence="4" id="KW-0732">Signal</keyword>
<dbReference type="InterPro" id="IPR016286">
    <property type="entry name" value="FUC_metazoa-typ"/>
</dbReference>
<dbReference type="Pfam" id="PF01120">
    <property type="entry name" value="Alpha_L_fucos"/>
    <property type="match status" value="1"/>
</dbReference>
<evidence type="ECO:0000256" key="5">
    <source>
        <dbReference type="ARBA" id="ARBA00022801"/>
    </source>
</evidence>
<feature type="domain" description="Glycoside hydrolase family 29 N-terminal" evidence="7">
    <location>
        <begin position="2"/>
        <end position="359"/>
    </location>
</feature>
<dbReference type="GO" id="GO:0016139">
    <property type="term" value="P:glycoside catabolic process"/>
    <property type="evidence" value="ECO:0007669"/>
    <property type="project" value="TreeGrafter"/>
</dbReference>
<proteinExistence type="inferred from homology"/>
<name>A0A6J6VEQ4_9ZZZZ</name>
<dbReference type="EC" id="3.2.1.51" evidence="3"/>
<evidence type="ECO:0000259" key="7">
    <source>
        <dbReference type="Pfam" id="PF01120"/>
    </source>
</evidence>
<dbReference type="GO" id="GO:0005764">
    <property type="term" value="C:lysosome"/>
    <property type="evidence" value="ECO:0007669"/>
    <property type="project" value="TreeGrafter"/>
</dbReference>
<dbReference type="PANTHER" id="PTHR10030:SF37">
    <property type="entry name" value="ALPHA-L-FUCOSIDASE-RELATED"/>
    <property type="match status" value="1"/>
</dbReference>
<dbReference type="PRINTS" id="PR00741">
    <property type="entry name" value="GLHYDRLASE29"/>
</dbReference>
<dbReference type="PIRSF" id="PIRSF001092">
    <property type="entry name" value="Alpha-L-fucosidase"/>
    <property type="match status" value="1"/>
</dbReference>
<dbReference type="Gene3D" id="3.20.20.80">
    <property type="entry name" value="Glycosidases"/>
    <property type="match status" value="1"/>
</dbReference>
<dbReference type="InterPro" id="IPR017853">
    <property type="entry name" value="GH"/>
</dbReference>
<evidence type="ECO:0000256" key="2">
    <source>
        <dbReference type="ARBA" id="ARBA00007951"/>
    </source>
</evidence>
<dbReference type="GO" id="GO:0006004">
    <property type="term" value="P:fucose metabolic process"/>
    <property type="evidence" value="ECO:0007669"/>
    <property type="project" value="InterPro"/>
</dbReference>
<organism evidence="8">
    <name type="scientific">freshwater metagenome</name>
    <dbReference type="NCBI Taxonomy" id="449393"/>
    <lineage>
        <taxon>unclassified sequences</taxon>
        <taxon>metagenomes</taxon>
        <taxon>ecological metagenomes</taxon>
    </lineage>
</organism>
<evidence type="ECO:0000256" key="6">
    <source>
        <dbReference type="ARBA" id="ARBA00023295"/>
    </source>
</evidence>
<evidence type="ECO:0000256" key="3">
    <source>
        <dbReference type="ARBA" id="ARBA00012662"/>
    </source>
</evidence>
<keyword evidence="6" id="KW-0326">Glycosidase</keyword>
<comment type="function">
    <text evidence="1">Alpha-L-fucosidase is responsible for hydrolyzing the alpha-1,6-linked fucose joined to the reducing-end N-acetylglucosamine of the carbohydrate moieties of glycoproteins.</text>
</comment>
<protein>
    <recommendedName>
        <fullName evidence="3">alpha-L-fucosidase</fullName>
        <ecNumber evidence="3">3.2.1.51</ecNumber>
    </recommendedName>
</protein>
<evidence type="ECO:0000256" key="4">
    <source>
        <dbReference type="ARBA" id="ARBA00022729"/>
    </source>
</evidence>
<dbReference type="EMBL" id="CAEZZP010000033">
    <property type="protein sequence ID" value="CAB4769295.1"/>
    <property type="molecule type" value="Genomic_DNA"/>
</dbReference>
<dbReference type="GO" id="GO:0004560">
    <property type="term" value="F:alpha-L-fucosidase activity"/>
    <property type="evidence" value="ECO:0007669"/>
    <property type="project" value="InterPro"/>
</dbReference>
<dbReference type="InterPro" id="IPR057739">
    <property type="entry name" value="Glyco_hydro_29_N"/>
</dbReference>
<reference evidence="8" key="1">
    <citation type="submission" date="2020-05" db="EMBL/GenBank/DDBJ databases">
        <authorList>
            <person name="Chiriac C."/>
            <person name="Salcher M."/>
            <person name="Ghai R."/>
            <person name="Kavagutti S V."/>
        </authorList>
    </citation>
    <scope>NUCLEOTIDE SEQUENCE</scope>
</reference>
<dbReference type="SUPFAM" id="SSF51445">
    <property type="entry name" value="(Trans)glycosidases"/>
    <property type="match status" value="1"/>
</dbReference>
<sequence>MAKYEGTLESVQQHQLPQWFDDAKFGIFIHWYPASVPAYAPLTEDLFAQTAKYGDVVAFTESPYAEWYVNSLAIEGSSVQKHHAEVYGDKPYDEFVDEFFEAAQEWNPNEWADIFAQSHAKYIVMGTRHIDGALMWPTELHNPFKGSRYTSSRDLVGEACDAARSVGMRAGLYYCGGLDLTFQGLGYNGWLSMLMATPQSDEYKQYATAHYMELIDRYSPDLLWNDVGWPGGGAGALELMADYYNINENGVVNDRFDMIGVVQGSAHCDYITPEYSSGLTAPGRKFEVCRGIGMSFGYNQLDDETTYATSTELIHLLINSVADGGNLLLNIGPKANGEIPDIQKQRLIEIGQWLEINGEAIFGSHKLETNALTASDGSVVRLTQGADSSTYAMILATAHDSFTIPGLPIGTVELLGSSETVQREGDTITLPAVRPGQPALVLRIN</sequence>
<evidence type="ECO:0000256" key="1">
    <source>
        <dbReference type="ARBA" id="ARBA00004071"/>
    </source>
</evidence>
<gene>
    <name evidence="8" type="ORF">UFOPK2880_00719</name>
</gene>
<accession>A0A6J6VEQ4</accession>
<comment type="similarity">
    <text evidence="2">Belongs to the glycosyl hydrolase 29 family.</text>
</comment>
<dbReference type="PANTHER" id="PTHR10030">
    <property type="entry name" value="ALPHA-L-FUCOSIDASE"/>
    <property type="match status" value="1"/>
</dbReference>
<dbReference type="AlphaFoldDB" id="A0A6J6VEQ4"/>